<dbReference type="SUPFAM" id="SSF46689">
    <property type="entry name" value="Homeodomain-like"/>
    <property type="match status" value="1"/>
</dbReference>
<dbReference type="InterPro" id="IPR041678">
    <property type="entry name" value="TetR_C_16"/>
</dbReference>
<gene>
    <name evidence="4" type="ORF">GCM10009539_01480</name>
</gene>
<dbReference type="Pfam" id="PF00440">
    <property type="entry name" value="TetR_N"/>
    <property type="match status" value="1"/>
</dbReference>
<dbReference type="EMBL" id="BAAAGX010000001">
    <property type="protein sequence ID" value="GAA0219851.1"/>
    <property type="molecule type" value="Genomic_DNA"/>
</dbReference>
<dbReference type="SUPFAM" id="SSF48498">
    <property type="entry name" value="Tetracyclin repressor-like, C-terminal domain"/>
    <property type="match status" value="1"/>
</dbReference>
<accession>A0ABN0TER6</accession>
<evidence type="ECO:0000259" key="3">
    <source>
        <dbReference type="PROSITE" id="PS50977"/>
    </source>
</evidence>
<dbReference type="PANTHER" id="PTHR30055">
    <property type="entry name" value="HTH-TYPE TRANSCRIPTIONAL REGULATOR RUTR"/>
    <property type="match status" value="1"/>
</dbReference>
<sequence length="200" mass="21283">MARTGRRPGGGSGTQEAILDAARAAFSESGYDGATIRGIAGKAGVDPALVHHYYGTKEQLFVAAMELPFDPSSVLPAILEPGLDGIGERIVRLMVTIWDSAGDYNPFAALLRSAMTQEKAATMFREFATRAIFANVVKAIDADRPELRTGMVASQMAGLIMTRYLLKLPAMVQATPDELVAGIGPTLQRYLTAPLDLPSG</sequence>
<dbReference type="InterPro" id="IPR009057">
    <property type="entry name" value="Homeodomain-like_sf"/>
</dbReference>
<keyword evidence="1 2" id="KW-0238">DNA-binding</keyword>
<evidence type="ECO:0000256" key="1">
    <source>
        <dbReference type="ARBA" id="ARBA00023125"/>
    </source>
</evidence>
<keyword evidence="5" id="KW-1185">Reference proteome</keyword>
<dbReference type="InterPro" id="IPR001647">
    <property type="entry name" value="HTH_TetR"/>
</dbReference>
<protein>
    <submittedName>
        <fullName evidence="4">TetR family transcriptional regulator</fullName>
    </submittedName>
</protein>
<dbReference type="Pfam" id="PF17920">
    <property type="entry name" value="TetR_C_16"/>
    <property type="match status" value="1"/>
</dbReference>
<proteinExistence type="predicted"/>
<organism evidence="4 5">
    <name type="scientific">Cryptosporangium japonicum</name>
    <dbReference type="NCBI Taxonomy" id="80872"/>
    <lineage>
        <taxon>Bacteria</taxon>
        <taxon>Bacillati</taxon>
        <taxon>Actinomycetota</taxon>
        <taxon>Actinomycetes</taxon>
        <taxon>Cryptosporangiales</taxon>
        <taxon>Cryptosporangiaceae</taxon>
        <taxon>Cryptosporangium</taxon>
    </lineage>
</organism>
<evidence type="ECO:0000313" key="5">
    <source>
        <dbReference type="Proteomes" id="UP001500967"/>
    </source>
</evidence>
<dbReference type="RefSeq" id="WP_344646739.1">
    <property type="nucleotide sequence ID" value="NZ_BAAAGX010000001.1"/>
</dbReference>
<dbReference type="Gene3D" id="1.10.357.10">
    <property type="entry name" value="Tetracycline Repressor, domain 2"/>
    <property type="match status" value="1"/>
</dbReference>
<feature type="DNA-binding region" description="H-T-H motif" evidence="2">
    <location>
        <begin position="35"/>
        <end position="54"/>
    </location>
</feature>
<reference evidence="4 5" key="1">
    <citation type="journal article" date="2019" name="Int. J. Syst. Evol. Microbiol.">
        <title>The Global Catalogue of Microorganisms (GCM) 10K type strain sequencing project: providing services to taxonomists for standard genome sequencing and annotation.</title>
        <authorList>
            <consortium name="The Broad Institute Genomics Platform"/>
            <consortium name="The Broad Institute Genome Sequencing Center for Infectious Disease"/>
            <person name="Wu L."/>
            <person name="Ma J."/>
        </authorList>
    </citation>
    <scope>NUCLEOTIDE SEQUENCE [LARGE SCALE GENOMIC DNA]</scope>
    <source>
        <strain evidence="4 5">JCM 10425</strain>
    </source>
</reference>
<dbReference type="PANTHER" id="PTHR30055:SF235">
    <property type="entry name" value="TRANSCRIPTIONAL REGULATORY PROTEIN"/>
    <property type="match status" value="1"/>
</dbReference>
<name>A0ABN0TER6_9ACTN</name>
<evidence type="ECO:0000313" key="4">
    <source>
        <dbReference type="EMBL" id="GAA0219851.1"/>
    </source>
</evidence>
<evidence type="ECO:0000256" key="2">
    <source>
        <dbReference type="PROSITE-ProRule" id="PRU00335"/>
    </source>
</evidence>
<feature type="domain" description="HTH tetR-type" evidence="3">
    <location>
        <begin position="12"/>
        <end position="72"/>
    </location>
</feature>
<dbReference type="InterPro" id="IPR036271">
    <property type="entry name" value="Tet_transcr_reg_TetR-rel_C_sf"/>
</dbReference>
<dbReference type="InterPro" id="IPR050109">
    <property type="entry name" value="HTH-type_TetR-like_transc_reg"/>
</dbReference>
<comment type="caution">
    <text evidence="4">The sequence shown here is derived from an EMBL/GenBank/DDBJ whole genome shotgun (WGS) entry which is preliminary data.</text>
</comment>
<dbReference type="Gene3D" id="1.10.10.60">
    <property type="entry name" value="Homeodomain-like"/>
    <property type="match status" value="1"/>
</dbReference>
<dbReference type="PROSITE" id="PS50977">
    <property type="entry name" value="HTH_TETR_2"/>
    <property type="match status" value="1"/>
</dbReference>
<dbReference type="Proteomes" id="UP001500967">
    <property type="component" value="Unassembled WGS sequence"/>
</dbReference>
<dbReference type="PRINTS" id="PR00455">
    <property type="entry name" value="HTHTETR"/>
</dbReference>